<feature type="domain" description="Helicase C-terminal" evidence="6">
    <location>
        <begin position="794"/>
        <end position="953"/>
    </location>
</feature>
<dbReference type="Gene3D" id="3.40.50.10810">
    <property type="entry name" value="Tandem AAA-ATPase domain"/>
    <property type="match status" value="1"/>
</dbReference>
<dbReference type="Pfam" id="PF00271">
    <property type="entry name" value="Helicase_C"/>
    <property type="match status" value="1"/>
</dbReference>
<accession>A0AAE0KIS3</accession>
<dbReference type="GO" id="GO:0005524">
    <property type="term" value="F:ATP binding"/>
    <property type="evidence" value="ECO:0007669"/>
    <property type="project" value="UniProtKB-KW"/>
</dbReference>
<dbReference type="CDD" id="cd18793">
    <property type="entry name" value="SF2_C_SNF"/>
    <property type="match status" value="1"/>
</dbReference>
<dbReference type="InterPro" id="IPR027417">
    <property type="entry name" value="P-loop_NTPase"/>
</dbReference>
<dbReference type="EMBL" id="JAULSN010000003">
    <property type="protein sequence ID" value="KAK3377269.1"/>
    <property type="molecule type" value="Genomic_DNA"/>
</dbReference>
<dbReference type="Proteomes" id="UP001287356">
    <property type="component" value="Unassembled WGS sequence"/>
</dbReference>
<dbReference type="Pfam" id="PF00176">
    <property type="entry name" value="SNF2-rel_dom"/>
    <property type="match status" value="1"/>
</dbReference>
<proteinExistence type="predicted"/>
<protein>
    <submittedName>
        <fullName evidence="7">SNF2 family N-terminal domain-containing protein</fullName>
    </submittedName>
</protein>
<feature type="region of interest" description="Disordered" evidence="4">
    <location>
        <begin position="1"/>
        <end position="83"/>
    </location>
</feature>
<dbReference type="PROSITE" id="PS51194">
    <property type="entry name" value="HELICASE_CTER"/>
    <property type="match status" value="1"/>
</dbReference>
<evidence type="ECO:0000256" key="2">
    <source>
        <dbReference type="ARBA" id="ARBA00022801"/>
    </source>
</evidence>
<keyword evidence="3" id="KW-0067">ATP-binding</keyword>
<reference evidence="7" key="2">
    <citation type="submission" date="2023-06" db="EMBL/GenBank/DDBJ databases">
        <authorList>
            <consortium name="Lawrence Berkeley National Laboratory"/>
            <person name="Haridas S."/>
            <person name="Hensen N."/>
            <person name="Bonometti L."/>
            <person name="Westerberg I."/>
            <person name="Brannstrom I.O."/>
            <person name="Guillou S."/>
            <person name="Cros-Aarteil S."/>
            <person name="Calhoun S."/>
            <person name="Kuo A."/>
            <person name="Mondo S."/>
            <person name="Pangilinan J."/>
            <person name="Riley R."/>
            <person name="Labutti K."/>
            <person name="Andreopoulos B."/>
            <person name="Lipzen A."/>
            <person name="Chen C."/>
            <person name="Yanf M."/>
            <person name="Daum C."/>
            <person name="Ng V."/>
            <person name="Clum A."/>
            <person name="Steindorff A."/>
            <person name="Ohm R."/>
            <person name="Martin F."/>
            <person name="Silar P."/>
            <person name="Natvig D."/>
            <person name="Lalanne C."/>
            <person name="Gautier V."/>
            <person name="Ament-Velasquez S.L."/>
            <person name="Kruys A."/>
            <person name="Hutchinson M.I."/>
            <person name="Powell A.J."/>
            <person name="Barry K."/>
            <person name="Miller A.N."/>
            <person name="Grigoriev I.V."/>
            <person name="Debuchy R."/>
            <person name="Gladieux P."/>
            <person name="Thoren M.H."/>
            <person name="Johannesson H."/>
        </authorList>
    </citation>
    <scope>NUCLEOTIDE SEQUENCE</scope>
    <source>
        <strain evidence="7">CBS 958.72</strain>
    </source>
</reference>
<dbReference type="PROSITE" id="PS51192">
    <property type="entry name" value="HELICASE_ATP_BIND_1"/>
    <property type="match status" value="1"/>
</dbReference>
<dbReference type="InterPro" id="IPR038718">
    <property type="entry name" value="SNF2-like_sf"/>
</dbReference>
<name>A0AAE0KIS3_9PEZI</name>
<evidence type="ECO:0000313" key="8">
    <source>
        <dbReference type="Proteomes" id="UP001287356"/>
    </source>
</evidence>
<reference evidence="7" key="1">
    <citation type="journal article" date="2023" name="Mol. Phylogenet. Evol.">
        <title>Genome-scale phylogeny and comparative genomics of the fungal order Sordariales.</title>
        <authorList>
            <person name="Hensen N."/>
            <person name="Bonometti L."/>
            <person name="Westerberg I."/>
            <person name="Brannstrom I.O."/>
            <person name="Guillou S."/>
            <person name="Cros-Aarteil S."/>
            <person name="Calhoun S."/>
            <person name="Haridas S."/>
            <person name="Kuo A."/>
            <person name="Mondo S."/>
            <person name="Pangilinan J."/>
            <person name="Riley R."/>
            <person name="LaButti K."/>
            <person name="Andreopoulos B."/>
            <person name="Lipzen A."/>
            <person name="Chen C."/>
            <person name="Yan M."/>
            <person name="Daum C."/>
            <person name="Ng V."/>
            <person name="Clum A."/>
            <person name="Steindorff A."/>
            <person name="Ohm R.A."/>
            <person name="Martin F."/>
            <person name="Silar P."/>
            <person name="Natvig D.O."/>
            <person name="Lalanne C."/>
            <person name="Gautier V."/>
            <person name="Ament-Velasquez S.L."/>
            <person name="Kruys A."/>
            <person name="Hutchinson M.I."/>
            <person name="Powell A.J."/>
            <person name="Barry K."/>
            <person name="Miller A.N."/>
            <person name="Grigoriev I.V."/>
            <person name="Debuchy R."/>
            <person name="Gladieux P."/>
            <person name="Hiltunen Thoren M."/>
            <person name="Johannesson H."/>
        </authorList>
    </citation>
    <scope>NUCLEOTIDE SEQUENCE</scope>
    <source>
        <strain evidence="7">CBS 958.72</strain>
    </source>
</reference>
<dbReference type="GO" id="GO:0008094">
    <property type="term" value="F:ATP-dependent activity, acting on DNA"/>
    <property type="evidence" value="ECO:0007669"/>
    <property type="project" value="TreeGrafter"/>
</dbReference>
<dbReference type="SMART" id="SM00490">
    <property type="entry name" value="HELICc"/>
    <property type="match status" value="1"/>
</dbReference>
<dbReference type="SUPFAM" id="SSF52540">
    <property type="entry name" value="P-loop containing nucleoside triphosphate hydrolases"/>
    <property type="match status" value="2"/>
</dbReference>
<dbReference type="CDD" id="cd18008">
    <property type="entry name" value="DEXDc_SHPRH-like"/>
    <property type="match status" value="1"/>
</dbReference>
<evidence type="ECO:0000259" key="6">
    <source>
        <dbReference type="PROSITE" id="PS51194"/>
    </source>
</evidence>
<feature type="compositionally biased region" description="Acidic residues" evidence="4">
    <location>
        <begin position="14"/>
        <end position="23"/>
    </location>
</feature>
<dbReference type="InterPro" id="IPR050628">
    <property type="entry name" value="SNF2_RAD54_helicase_TF"/>
</dbReference>
<dbReference type="GO" id="GO:0005634">
    <property type="term" value="C:nucleus"/>
    <property type="evidence" value="ECO:0007669"/>
    <property type="project" value="TreeGrafter"/>
</dbReference>
<dbReference type="AlphaFoldDB" id="A0AAE0KIS3"/>
<evidence type="ECO:0000256" key="4">
    <source>
        <dbReference type="SAM" id="MobiDB-lite"/>
    </source>
</evidence>
<dbReference type="PANTHER" id="PTHR45626">
    <property type="entry name" value="TRANSCRIPTION TERMINATION FACTOR 2-RELATED"/>
    <property type="match status" value="1"/>
</dbReference>
<dbReference type="InterPro" id="IPR001650">
    <property type="entry name" value="Helicase_C-like"/>
</dbReference>
<dbReference type="InterPro" id="IPR000330">
    <property type="entry name" value="SNF2_N"/>
</dbReference>
<dbReference type="Gene3D" id="3.40.50.300">
    <property type="entry name" value="P-loop containing nucleotide triphosphate hydrolases"/>
    <property type="match status" value="1"/>
</dbReference>
<sequence>MSASSTPKRPYGYVDEDGDDTWTEDASSSTPKRNRLQPPPSANWGSWSRASSRSSGGRSRSPLTQGLSPGDRGDSEGTSTYNSSQRALNVLPALPMIPQATPQHSDLSNLSSTSLPQDDEICFGMLKDIQIRINHTVNRPAMTLNEVQGKDGTVFVSLDLVIGEDRCDILASGFPIAIMNKKMHLALKSLVSQPLYRGMVPREEFQQKIAAAEISPGIASPNVSCTVAIILCGPRSIGESLAKDLSRFRLFLQHPNPKPLGLEYENSQYLRMFGSWLPNGAFLAPIPTESFDQDTDRRSNLDRELDDEMDLRAVMDNLPKPAYLREADIDGRVKATLLKHQKEAVSFILSRETVHDANLKSLWRLDGYVSGSPMFKHRITGYKSEKPDDVLGGIVADGMGLGKTLTMIASIVATLPGADEFATRGPSSGDSRAPLTPVKATLVIVPSVLLLDGWIDEINKHVTPGTLNYYRYHGPDRRLPLSGDFPYHVVISTYGTVAADFSRGGGVLGFFHWYRLVLDEAHLVRNWSTKQFNAVAALSAAHRWCMTGTPVQNSLDDLASLIRFLRVPQLEDAATFQKHITGRRTAGGRITKPNYGNLKLLLGSICLRRSTSTILSSLGVTFVEHRPRFSPAERQGYDDLAISCEKSIKAAVNSRFSKMNSRSILTAMLRLRIFCNTGLASPPGNPDDDVEEQFRPDEVISLLLQSGEAICSKCNTEIVTPNLGNESQGKKGVSQRQLKCLVCTQRDDGTAGSASCPNLGGDPMEGVKMGPDGQVSLSDDSKSVSYDQGAYPSKLVALLADIKEHYSEDKSIIFSFWKRSIDLVGKLFNEEGITFGRVDGDVDPPRRQRILAEFHDNPSVRVLLMTIGTGAMGLNNLSVASRVHILEPQWNPYVEDQAIGRVFRMGQSKNVCVVRYMMETSVEEIIESRQMSKVQLALKGGLRSSDQEHLEIKRRIAHLQQLEKIIGSTIISRGVV</sequence>
<keyword evidence="8" id="KW-1185">Reference proteome</keyword>
<feature type="domain" description="Helicase ATP-binding" evidence="5">
    <location>
        <begin position="384"/>
        <end position="568"/>
    </location>
</feature>
<keyword evidence="2" id="KW-0378">Hydrolase</keyword>
<keyword evidence="1" id="KW-0547">Nucleotide-binding</keyword>
<dbReference type="SMART" id="SM00487">
    <property type="entry name" value="DEXDc"/>
    <property type="match status" value="1"/>
</dbReference>
<dbReference type="GO" id="GO:0006281">
    <property type="term" value="P:DNA repair"/>
    <property type="evidence" value="ECO:0007669"/>
    <property type="project" value="TreeGrafter"/>
</dbReference>
<organism evidence="7 8">
    <name type="scientific">Lasiosphaeria ovina</name>
    <dbReference type="NCBI Taxonomy" id="92902"/>
    <lineage>
        <taxon>Eukaryota</taxon>
        <taxon>Fungi</taxon>
        <taxon>Dikarya</taxon>
        <taxon>Ascomycota</taxon>
        <taxon>Pezizomycotina</taxon>
        <taxon>Sordariomycetes</taxon>
        <taxon>Sordariomycetidae</taxon>
        <taxon>Sordariales</taxon>
        <taxon>Lasiosphaeriaceae</taxon>
        <taxon>Lasiosphaeria</taxon>
    </lineage>
</organism>
<dbReference type="GO" id="GO:0016787">
    <property type="term" value="F:hydrolase activity"/>
    <property type="evidence" value="ECO:0007669"/>
    <property type="project" value="UniProtKB-KW"/>
</dbReference>
<evidence type="ECO:0000313" key="7">
    <source>
        <dbReference type="EMBL" id="KAK3377269.1"/>
    </source>
</evidence>
<evidence type="ECO:0000256" key="1">
    <source>
        <dbReference type="ARBA" id="ARBA00022741"/>
    </source>
</evidence>
<dbReference type="InterPro" id="IPR049730">
    <property type="entry name" value="SNF2/RAD54-like_C"/>
</dbReference>
<dbReference type="PANTHER" id="PTHR45626:SF52">
    <property type="entry name" value="SINGLE-STRANDED DNA-DEPENDENT ATPASE (EUROFUNG)"/>
    <property type="match status" value="1"/>
</dbReference>
<dbReference type="InterPro" id="IPR014001">
    <property type="entry name" value="Helicase_ATP-bd"/>
</dbReference>
<comment type="caution">
    <text evidence="7">The sequence shown here is derived from an EMBL/GenBank/DDBJ whole genome shotgun (WGS) entry which is preliminary data.</text>
</comment>
<feature type="compositionally biased region" description="Low complexity" evidence="4">
    <location>
        <begin position="42"/>
        <end position="61"/>
    </location>
</feature>
<gene>
    <name evidence="7" type="ORF">B0T24DRAFT_237508</name>
</gene>
<evidence type="ECO:0000256" key="3">
    <source>
        <dbReference type="ARBA" id="ARBA00022840"/>
    </source>
</evidence>
<evidence type="ECO:0000259" key="5">
    <source>
        <dbReference type="PROSITE" id="PS51192"/>
    </source>
</evidence>